<organism evidence="1 2">
    <name type="scientific">Bauhinia variegata</name>
    <name type="common">Purple orchid tree</name>
    <name type="synonym">Phanera variegata</name>
    <dbReference type="NCBI Taxonomy" id="167791"/>
    <lineage>
        <taxon>Eukaryota</taxon>
        <taxon>Viridiplantae</taxon>
        <taxon>Streptophyta</taxon>
        <taxon>Embryophyta</taxon>
        <taxon>Tracheophyta</taxon>
        <taxon>Spermatophyta</taxon>
        <taxon>Magnoliopsida</taxon>
        <taxon>eudicotyledons</taxon>
        <taxon>Gunneridae</taxon>
        <taxon>Pentapetalae</taxon>
        <taxon>rosids</taxon>
        <taxon>fabids</taxon>
        <taxon>Fabales</taxon>
        <taxon>Fabaceae</taxon>
        <taxon>Cercidoideae</taxon>
        <taxon>Cercideae</taxon>
        <taxon>Bauhiniinae</taxon>
        <taxon>Bauhinia</taxon>
    </lineage>
</organism>
<evidence type="ECO:0000313" key="2">
    <source>
        <dbReference type="Proteomes" id="UP000828941"/>
    </source>
</evidence>
<name>A0ACB9QCM5_BAUVA</name>
<protein>
    <submittedName>
        <fullName evidence="1">Uncharacterized protein</fullName>
    </submittedName>
</protein>
<sequence>MNPKSPVTLSCPCPWLICSFTLFFCLQIRATLCAVHPNFTTCVPKSCGDGQNISYPFYIKGVQPEFCGYPNFDLSCSKNGHPILNLSNTAYIVQKISYQDESIRVSDPNFSLSNTTSCVNLAKNFTYPGFRFSVVPNQTEMFLFFGCDLGTFPQRLLKYQVGCSAENLTRSVLGLTGDDGDFGFVSRSCNGGTVKAMVENASISENEGILGSIKRGFLLKWAATNCSECMRSGGKCGFDRGKYSFQCFCPDRPHAWDCDDTDDKKALRLGLGLGLGVGFPLVAVLIIGYLIRHRHKKKKPTPDVHSESRDIYADPHPDSGHIYFGFGVPVFSYKELQEATNNFDNAGQIGDGGFGSVYYGKLRDGREVAVKRLYEHNYRRLEQFMNEVEILTRLRHGNLVSLYGCTSHRSHELLLVYEFIPNGTVACHLHVDSTKPGFLPWSIRMKIAIETATALAYLHASDIIHRDVKTNNILLDNSYSVKVADFGLSRLFPTDVTHVSTAPQGTPGYVDPEYHQYYQLTSKSDVFSFGVVLIELISSMPAVDMNRHSDEINLSSLAVKKIQSSALSELVDPSLGFESDENVKRMIVSVAELAFQCLQRDKELRPSMDDVLKLLRRIEGGNNGPQQLEEAAVHSAGMSNSNVHPPPPPSPACDQLALLRNVKQPSSPNSVIDNWDSKSTTPNVSG</sequence>
<comment type="caution">
    <text evidence="1">The sequence shown here is derived from an EMBL/GenBank/DDBJ whole genome shotgun (WGS) entry which is preliminary data.</text>
</comment>
<gene>
    <name evidence="1" type="ORF">L6164_001684</name>
</gene>
<proteinExistence type="predicted"/>
<evidence type="ECO:0000313" key="1">
    <source>
        <dbReference type="EMBL" id="KAI4357754.1"/>
    </source>
</evidence>
<keyword evidence="2" id="KW-1185">Reference proteome</keyword>
<accession>A0ACB9QCM5</accession>
<dbReference type="Proteomes" id="UP000828941">
    <property type="component" value="Chromosome 1"/>
</dbReference>
<reference evidence="1 2" key="1">
    <citation type="journal article" date="2022" name="DNA Res.">
        <title>Chromosomal-level genome assembly of the orchid tree Bauhinia variegata (Leguminosae; Cercidoideae) supports the allotetraploid origin hypothesis of Bauhinia.</title>
        <authorList>
            <person name="Zhong Y."/>
            <person name="Chen Y."/>
            <person name="Zheng D."/>
            <person name="Pang J."/>
            <person name="Liu Y."/>
            <person name="Luo S."/>
            <person name="Meng S."/>
            <person name="Qian L."/>
            <person name="Wei D."/>
            <person name="Dai S."/>
            <person name="Zhou R."/>
        </authorList>
    </citation>
    <scope>NUCLEOTIDE SEQUENCE [LARGE SCALE GENOMIC DNA]</scope>
    <source>
        <strain evidence="1">BV-YZ2020</strain>
    </source>
</reference>
<dbReference type="EMBL" id="CM039426">
    <property type="protein sequence ID" value="KAI4357754.1"/>
    <property type="molecule type" value="Genomic_DNA"/>
</dbReference>